<keyword evidence="9" id="KW-1185">Reference proteome</keyword>
<sequence>MENYFARDTVDTILNNIDEGVQIIDSRGKILYSNDVALVMEDIDQEEVTGKHILSVYPSLTDKTSTLLQVLRTGEPMYDVKQEFLNFKGNKITTINTSIPIIEEGHVMGAIEISRDITKVRALSEQLVDLQKELYYEEPDNLEEKRGTARYTVKDIIGSTKEIVELKRKAIKAAENDSSVIVYGNTGTGKELIVQAIHNASKRRDEPFVAQNCAAIPGSLLESILFGTVKGSFTDADNRPGLFELANKGTLFLDEINSMPFELQAKLLRVLEEGRIRRVGDIKTRKVDVRIIAAMNMDPYHAMKERKIRDDLFYRLSVVSFRVPNLVERKEDIKGLVQFFIRKFNRQLGKNVKGVTHGVLQTFYRYHWPGNIRELENILEGAMNMIEGTYITEEDLPRHLTLFGAEGQRKDHLNFSLKKSMENWEKQFIEDALKETGGNVTKAAQLLKIPRQTLQYKVKKLGITAE</sequence>
<dbReference type="Gene3D" id="1.10.10.60">
    <property type="entry name" value="Homeodomain-like"/>
    <property type="match status" value="1"/>
</dbReference>
<dbReference type="GO" id="GO:0006355">
    <property type="term" value="P:regulation of DNA-templated transcription"/>
    <property type="evidence" value="ECO:0007669"/>
    <property type="project" value="InterPro"/>
</dbReference>
<dbReference type="PROSITE" id="PS50112">
    <property type="entry name" value="PAS"/>
    <property type="match status" value="1"/>
</dbReference>
<keyword evidence="1" id="KW-0547">Nucleotide-binding</keyword>
<dbReference type="RefSeq" id="WP_160721296.1">
    <property type="nucleotide sequence ID" value="NZ_SUMG01000009.1"/>
</dbReference>
<feature type="domain" description="Sigma-54 factor interaction" evidence="6">
    <location>
        <begin position="156"/>
        <end position="384"/>
    </location>
</feature>
<dbReference type="SUPFAM" id="SSF46689">
    <property type="entry name" value="Homeodomain-like"/>
    <property type="match status" value="1"/>
</dbReference>
<dbReference type="PROSITE" id="PS00676">
    <property type="entry name" value="SIGMA54_INTERACT_2"/>
    <property type="match status" value="1"/>
</dbReference>
<dbReference type="InterPro" id="IPR003593">
    <property type="entry name" value="AAA+_ATPase"/>
</dbReference>
<dbReference type="InterPro" id="IPR002197">
    <property type="entry name" value="HTH_Fis"/>
</dbReference>
<keyword evidence="3" id="KW-0805">Transcription regulation</keyword>
<dbReference type="AlphaFoldDB" id="A0AA43XLP0"/>
<dbReference type="PROSITE" id="PS00688">
    <property type="entry name" value="SIGMA54_INTERACT_3"/>
    <property type="match status" value="1"/>
</dbReference>
<dbReference type="InterPro" id="IPR025944">
    <property type="entry name" value="Sigma_54_int_dom_CS"/>
</dbReference>
<evidence type="ECO:0000313" key="8">
    <source>
        <dbReference type="EMBL" id="NBG88564.1"/>
    </source>
</evidence>
<dbReference type="InterPro" id="IPR035965">
    <property type="entry name" value="PAS-like_dom_sf"/>
</dbReference>
<keyword evidence="2" id="KW-0067">ATP-binding</keyword>
<evidence type="ECO:0000259" key="7">
    <source>
        <dbReference type="PROSITE" id="PS50112"/>
    </source>
</evidence>
<dbReference type="FunFam" id="3.40.50.300:FF:000006">
    <property type="entry name" value="DNA-binding transcriptional regulator NtrC"/>
    <property type="match status" value="1"/>
</dbReference>
<dbReference type="Gene3D" id="1.10.8.60">
    <property type="match status" value="1"/>
</dbReference>
<keyword evidence="4" id="KW-0238">DNA-binding</keyword>
<name>A0AA43XLP0_9CLOT</name>
<dbReference type="Gene3D" id="3.40.50.300">
    <property type="entry name" value="P-loop containing nucleotide triphosphate hydrolases"/>
    <property type="match status" value="1"/>
</dbReference>
<accession>A0AA43XLP0</accession>
<organism evidence="8 9">
    <name type="scientific">Isachenkonia alkalipeptolytica</name>
    <dbReference type="NCBI Taxonomy" id="2565777"/>
    <lineage>
        <taxon>Bacteria</taxon>
        <taxon>Bacillati</taxon>
        <taxon>Bacillota</taxon>
        <taxon>Clostridia</taxon>
        <taxon>Eubacteriales</taxon>
        <taxon>Clostridiaceae</taxon>
        <taxon>Isachenkonia</taxon>
    </lineage>
</organism>
<keyword evidence="5" id="KW-0804">Transcription</keyword>
<dbReference type="Pfam" id="PF25601">
    <property type="entry name" value="AAA_lid_14"/>
    <property type="match status" value="1"/>
</dbReference>
<dbReference type="InterPro" id="IPR002078">
    <property type="entry name" value="Sigma_54_int"/>
</dbReference>
<dbReference type="CDD" id="cd00130">
    <property type="entry name" value="PAS"/>
    <property type="match status" value="1"/>
</dbReference>
<dbReference type="PROSITE" id="PS50045">
    <property type="entry name" value="SIGMA54_INTERACT_4"/>
    <property type="match status" value="1"/>
</dbReference>
<evidence type="ECO:0000256" key="1">
    <source>
        <dbReference type="ARBA" id="ARBA00022741"/>
    </source>
</evidence>
<dbReference type="Proteomes" id="UP000449710">
    <property type="component" value="Unassembled WGS sequence"/>
</dbReference>
<dbReference type="Pfam" id="PF02954">
    <property type="entry name" value="HTH_8"/>
    <property type="match status" value="1"/>
</dbReference>
<gene>
    <name evidence="8" type="ORF">ISALK_08620</name>
</gene>
<evidence type="ECO:0000256" key="4">
    <source>
        <dbReference type="ARBA" id="ARBA00023125"/>
    </source>
</evidence>
<dbReference type="InterPro" id="IPR025943">
    <property type="entry name" value="Sigma_54_int_dom_ATP-bd_2"/>
</dbReference>
<evidence type="ECO:0000256" key="2">
    <source>
        <dbReference type="ARBA" id="ARBA00022840"/>
    </source>
</evidence>
<dbReference type="InterPro" id="IPR027417">
    <property type="entry name" value="P-loop_NTPase"/>
</dbReference>
<dbReference type="Pfam" id="PF00989">
    <property type="entry name" value="PAS"/>
    <property type="match status" value="1"/>
</dbReference>
<evidence type="ECO:0000259" key="6">
    <source>
        <dbReference type="PROSITE" id="PS50045"/>
    </source>
</evidence>
<proteinExistence type="predicted"/>
<dbReference type="InterPro" id="IPR058031">
    <property type="entry name" value="AAA_lid_NorR"/>
</dbReference>
<dbReference type="PANTHER" id="PTHR32071:SF74">
    <property type="entry name" value="TRANSCRIPTIONAL ACTIVATOR ROCR"/>
    <property type="match status" value="1"/>
</dbReference>
<evidence type="ECO:0000256" key="5">
    <source>
        <dbReference type="ARBA" id="ARBA00023163"/>
    </source>
</evidence>
<dbReference type="SMART" id="SM00091">
    <property type="entry name" value="PAS"/>
    <property type="match status" value="1"/>
</dbReference>
<protein>
    <submittedName>
        <fullName evidence="8">PAS domain-containing protein</fullName>
    </submittedName>
</protein>
<dbReference type="InterPro" id="IPR013767">
    <property type="entry name" value="PAS_fold"/>
</dbReference>
<dbReference type="SUPFAM" id="SSF55785">
    <property type="entry name" value="PYP-like sensor domain (PAS domain)"/>
    <property type="match status" value="1"/>
</dbReference>
<dbReference type="GO" id="GO:0005524">
    <property type="term" value="F:ATP binding"/>
    <property type="evidence" value="ECO:0007669"/>
    <property type="project" value="UniProtKB-KW"/>
</dbReference>
<dbReference type="Gene3D" id="3.30.450.20">
    <property type="entry name" value="PAS domain"/>
    <property type="match status" value="1"/>
</dbReference>
<evidence type="ECO:0000313" key="9">
    <source>
        <dbReference type="Proteomes" id="UP000449710"/>
    </source>
</evidence>
<dbReference type="SMART" id="SM00382">
    <property type="entry name" value="AAA"/>
    <property type="match status" value="1"/>
</dbReference>
<dbReference type="GO" id="GO:0043565">
    <property type="term" value="F:sequence-specific DNA binding"/>
    <property type="evidence" value="ECO:0007669"/>
    <property type="project" value="InterPro"/>
</dbReference>
<dbReference type="CDD" id="cd00009">
    <property type="entry name" value="AAA"/>
    <property type="match status" value="1"/>
</dbReference>
<dbReference type="Pfam" id="PF00158">
    <property type="entry name" value="Sigma54_activat"/>
    <property type="match status" value="1"/>
</dbReference>
<reference evidence="8 9" key="1">
    <citation type="submission" date="2019-04" db="EMBL/GenBank/DDBJ databases">
        <title>Isachenkonia alkalipeptolytica gen. nov. sp. nov. a new anaerobic, alkiliphilic organothrophic bacterium capable to reduce synthesized ferrihydrite isolated from a soda lake.</title>
        <authorList>
            <person name="Toshchakov S.V."/>
            <person name="Zavarzina D.G."/>
            <person name="Zhilina T.N."/>
            <person name="Kostrikina N.A."/>
            <person name="Kublanov I.V."/>
        </authorList>
    </citation>
    <scope>NUCLEOTIDE SEQUENCE [LARGE SCALE GENOMIC DNA]</scope>
    <source>
        <strain evidence="8 9">Z-1701</strain>
    </source>
</reference>
<dbReference type="SUPFAM" id="SSF52540">
    <property type="entry name" value="P-loop containing nucleoside triphosphate hydrolases"/>
    <property type="match status" value="1"/>
</dbReference>
<evidence type="ECO:0000256" key="3">
    <source>
        <dbReference type="ARBA" id="ARBA00023015"/>
    </source>
</evidence>
<feature type="domain" description="PAS" evidence="7">
    <location>
        <begin position="6"/>
        <end position="54"/>
    </location>
</feature>
<dbReference type="PANTHER" id="PTHR32071">
    <property type="entry name" value="TRANSCRIPTIONAL REGULATORY PROTEIN"/>
    <property type="match status" value="1"/>
</dbReference>
<dbReference type="InterPro" id="IPR000014">
    <property type="entry name" value="PAS"/>
</dbReference>
<dbReference type="NCBIfam" id="TIGR00229">
    <property type="entry name" value="sensory_box"/>
    <property type="match status" value="1"/>
</dbReference>
<dbReference type="EMBL" id="SUMG01000009">
    <property type="protein sequence ID" value="NBG88564.1"/>
    <property type="molecule type" value="Genomic_DNA"/>
</dbReference>
<dbReference type="PRINTS" id="PR01590">
    <property type="entry name" value="HTHFIS"/>
</dbReference>
<dbReference type="InterPro" id="IPR009057">
    <property type="entry name" value="Homeodomain-like_sf"/>
</dbReference>
<comment type="caution">
    <text evidence="8">The sequence shown here is derived from an EMBL/GenBank/DDBJ whole genome shotgun (WGS) entry which is preliminary data.</text>
</comment>